<dbReference type="EMBL" id="AGCT01015764">
    <property type="protein sequence ID" value="KYP77218.1"/>
    <property type="molecule type" value="Genomic_DNA"/>
</dbReference>
<reference evidence="1" key="1">
    <citation type="journal article" date="2012" name="Nat. Biotechnol.">
        <title>Draft genome sequence of pigeonpea (Cajanus cajan), an orphan legume crop of resource-poor farmers.</title>
        <authorList>
            <person name="Varshney R.K."/>
            <person name="Chen W."/>
            <person name="Li Y."/>
            <person name="Bharti A.K."/>
            <person name="Saxena R.K."/>
            <person name="Schlueter J.A."/>
            <person name="Donoghue M.T."/>
            <person name="Azam S."/>
            <person name="Fan G."/>
            <person name="Whaley A.M."/>
            <person name="Farmer A.D."/>
            <person name="Sheridan J."/>
            <person name="Iwata A."/>
            <person name="Tuteja R."/>
            <person name="Penmetsa R.V."/>
            <person name="Wu W."/>
            <person name="Upadhyaya H.D."/>
            <person name="Yang S.P."/>
            <person name="Shah T."/>
            <person name="Saxena K.B."/>
            <person name="Michael T."/>
            <person name="McCombie W.R."/>
            <person name="Yang B."/>
            <person name="Zhang G."/>
            <person name="Yang H."/>
            <person name="Wang J."/>
            <person name="Spillane C."/>
            <person name="Cook D.R."/>
            <person name="May G.D."/>
            <person name="Xu X."/>
            <person name="Jackson S.A."/>
        </authorList>
    </citation>
    <scope>NUCLEOTIDE SEQUENCE [LARGE SCALE GENOMIC DNA]</scope>
</reference>
<dbReference type="AlphaFoldDB" id="A0A151UDB0"/>
<dbReference type="PANTHER" id="PTHR46249">
    <property type="entry name" value="CCHC-TYPE DOMAIN-CONTAINING PROTEIN-RELATED"/>
    <property type="match status" value="1"/>
</dbReference>
<dbReference type="OMA" id="MYNSQNT"/>
<name>A0A151UDB0_CAJCA</name>
<protein>
    <submittedName>
        <fullName evidence="1">Uncharacterized protein</fullName>
    </submittedName>
</protein>
<dbReference type="PANTHER" id="PTHR46249:SF31">
    <property type="entry name" value="AMINOTRANSFERASE-LIKE PLANT MOBILE DOMAIN-CONTAINING PROTEIN"/>
    <property type="match status" value="1"/>
</dbReference>
<gene>
    <name evidence="1" type="ORF">KK1_049791</name>
</gene>
<evidence type="ECO:0000313" key="2">
    <source>
        <dbReference type="Proteomes" id="UP000075243"/>
    </source>
</evidence>
<organism evidence="1 2">
    <name type="scientific">Cajanus cajan</name>
    <name type="common">Pigeon pea</name>
    <name type="synonym">Cajanus indicus</name>
    <dbReference type="NCBI Taxonomy" id="3821"/>
    <lineage>
        <taxon>Eukaryota</taxon>
        <taxon>Viridiplantae</taxon>
        <taxon>Streptophyta</taxon>
        <taxon>Embryophyta</taxon>
        <taxon>Tracheophyta</taxon>
        <taxon>Spermatophyta</taxon>
        <taxon>Magnoliopsida</taxon>
        <taxon>eudicotyledons</taxon>
        <taxon>Gunneridae</taxon>
        <taxon>Pentapetalae</taxon>
        <taxon>rosids</taxon>
        <taxon>fabids</taxon>
        <taxon>Fabales</taxon>
        <taxon>Fabaceae</taxon>
        <taxon>Papilionoideae</taxon>
        <taxon>50 kb inversion clade</taxon>
        <taxon>NPAAA clade</taxon>
        <taxon>indigoferoid/millettioid clade</taxon>
        <taxon>Phaseoleae</taxon>
        <taxon>Cajanus</taxon>
    </lineage>
</organism>
<dbReference type="Gramene" id="C.cajan_46757.t">
    <property type="protein sequence ID" value="C.cajan_46757.t"/>
    <property type="gene ID" value="C.cajan_46757"/>
</dbReference>
<comment type="caution">
    <text evidence="1">The sequence shown here is derived from an EMBL/GenBank/DDBJ whole genome shotgun (WGS) entry which is preliminary data.</text>
</comment>
<evidence type="ECO:0000313" key="1">
    <source>
        <dbReference type="EMBL" id="KYP77218.1"/>
    </source>
</evidence>
<dbReference type="Proteomes" id="UP000075243">
    <property type="component" value="Unassembled WGS sequence"/>
</dbReference>
<accession>A0A151UDB0</accession>
<sequence length="150" mass="17980">MEPEFWDKNPNKIPQKNFPEGFHFKPLALNKTRKFYEFILVDTDSVAIKHYKDPKDPSNIIHTTFQILKVLTPSQFGQNPNNTRKFNVQYKFPNWFLQWWDFCGPIEEILPTPPEEGFKVFKSMYNSQNTWILADLKFFSSFSLSWIFSW</sequence>
<keyword evidence="2" id="KW-1185">Reference proteome</keyword>
<proteinExistence type="predicted"/>